<dbReference type="RefSeq" id="WP_005643075.1">
    <property type="nucleotide sequence ID" value="NZ_JH976452.1"/>
</dbReference>
<gene>
    <name evidence="1" type="ORF">HMPREF1060_00649</name>
</gene>
<dbReference type="Proteomes" id="UP000006271">
    <property type="component" value="Unassembled WGS sequence"/>
</dbReference>
<reference evidence="1 2" key="1">
    <citation type="submission" date="2012-02" db="EMBL/GenBank/DDBJ databases">
        <title>The Genome Sequence of Parabacteroides merdae CL03T12C32.</title>
        <authorList>
            <consortium name="The Broad Institute Genome Sequencing Platform"/>
            <person name="Earl A."/>
            <person name="Ward D."/>
            <person name="Feldgarden M."/>
            <person name="Gevers D."/>
            <person name="Zitomersky N.L."/>
            <person name="Coyne M.J."/>
            <person name="Comstock L.E."/>
            <person name="Young S.K."/>
            <person name="Zeng Q."/>
            <person name="Gargeya S."/>
            <person name="Fitzgerald M."/>
            <person name="Haas B."/>
            <person name="Abouelleil A."/>
            <person name="Alvarado L."/>
            <person name="Arachchi H.M."/>
            <person name="Berlin A."/>
            <person name="Chapman S.B."/>
            <person name="Gearin G."/>
            <person name="Goldberg J."/>
            <person name="Griggs A."/>
            <person name="Gujja S."/>
            <person name="Hansen M."/>
            <person name="Heiman D."/>
            <person name="Howarth C."/>
            <person name="Larimer J."/>
            <person name="Lui A."/>
            <person name="MacDonald P.J.P."/>
            <person name="McCowen C."/>
            <person name="Montmayeur A."/>
            <person name="Murphy C."/>
            <person name="Neiman D."/>
            <person name="Pearson M."/>
            <person name="Priest M."/>
            <person name="Roberts A."/>
            <person name="Saif S."/>
            <person name="Shea T."/>
            <person name="Sisk P."/>
            <person name="Stolte C."/>
            <person name="Sykes S."/>
            <person name="Wortman J."/>
            <person name="Nusbaum C."/>
            <person name="Birren B."/>
        </authorList>
    </citation>
    <scope>NUCLEOTIDE SEQUENCE [LARGE SCALE GENOMIC DNA]</scope>
    <source>
        <strain evidence="1 2">CL03T12C32</strain>
    </source>
</reference>
<protein>
    <submittedName>
        <fullName evidence="1">Uncharacterized protein</fullName>
    </submittedName>
</protein>
<proteinExistence type="predicted"/>
<evidence type="ECO:0000313" key="2">
    <source>
        <dbReference type="Proteomes" id="UP000006271"/>
    </source>
</evidence>
<dbReference type="HOGENOM" id="CLU_2586493_0_0_10"/>
<organism evidence="1 2">
    <name type="scientific">Parabacteroides merdae CL03T12C32</name>
    <dbReference type="NCBI Taxonomy" id="999420"/>
    <lineage>
        <taxon>Bacteria</taxon>
        <taxon>Pseudomonadati</taxon>
        <taxon>Bacteroidota</taxon>
        <taxon>Bacteroidia</taxon>
        <taxon>Bacteroidales</taxon>
        <taxon>Tannerellaceae</taxon>
        <taxon>Parabacteroides</taxon>
    </lineage>
</organism>
<dbReference type="AlphaFoldDB" id="K5ZX07"/>
<accession>K5ZX07</accession>
<dbReference type="EMBL" id="AGZQ01000002">
    <property type="protein sequence ID" value="EKN16011.1"/>
    <property type="molecule type" value="Genomic_DNA"/>
</dbReference>
<sequence length="82" mass="9591">MKKQVLPLKEEREELTTMLRELKSVKSRIGNWLDNDEAPMNEAYSIKLEKIYDNLFTIMSDIGEMIGYTIFHDINVGVEEQP</sequence>
<evidence type="ECO:0000313" key="1">
    <source>
        <dbReference type="EMBL" id="EKN16011.1"/>
    </source>
</evidence>
<comment type="caution">
    <text evidence="1">The sequence shown here is derived from an EMBL/GenBank/DDBJ whole genome shotgun (WGS) entry which is preliminary data.</text>
</comment>
<name>K5ZX07_9BACT</name>